<keyword evidence="1" id="KW-1133">Transmembrane helix</keyword>
<dbReference type="OrthoDB" id="630188at2759"/>
<sequence>NNNNNKNNNNEEMVKILCFSDTHERHIQFNVDNLPSADIVLHAGDFTMTGSRKAVRSFEEWGQLLLSVPSHQDANTMPTLPRKVIDNVDARKFKHLVCIAGNHEKTFEIDYFKQNSNDKSINPQEIKDIVSKSKHWIYLEDSMVKSFIFLYVYAFLVIFYFVLLTPIQIELCGYKIYGTPWQPFFCNWAFNLHRGKPLQEKWKLIPKETDILLTHGPPLGHGDKIPLRYAMMGDGKCHVGCTDLLQHVLQYQPLLHIFGHIHDGYGATKQKDCQTLFVNASSVNEAYRLNHRPILICIPKKRNAK</sequence>
<organism evidence="3 4">
    <name type="scientific">Reticulomyxa filosa</name>
    <dbReference type="NCBI Taxonomy" id="46433"/>
    <lineage>
        <taxon>Eukaryota</taxon>
        <taxon>Sar</taxon>
        <taxon>Rhizaria</taxon>
        <taxon>Retaria</taxon>
        <taxon>Foraminifera</taxon>
        <taxon>Monothalamids</taxon>
        <taxon>Reticulomyxidae</taxon>
        <taxon>Reticulomyxa</taxon>
    </lineage>
</organism>
<feature type="domain" description="Calcineurin-like phosphoesterase" evidence="2">
    <location>
        <begin position="15"/>
        <end position="263"/>
    </location>
</feature>
<name>X6LAL5_RETFI</name>
<evidence type="ECO:0000313" key="3">
    <source>
        <dbReference type="EMBL" id="ETN98365.1"/>
    </source>
</evidence>
<feature type="transmembrane region" description="Helical" evidence="1">
    <location>
        <begin position="147"/>
        <end position="167"/>
    </location>
</feature>
<dbReference type="Gene3D" id="3.60.21.10">
    <property type="match status" value="2"/>
</dbReference>
<dbReference type="PANTHER" id="PTHR12905">
    <property type="entry name" value="METALLOPHOSPHOESTERASE"/>
    <property type="match status" value="1"/>
</dbReference>
<keyword evidence="1" id="KW-0812">Transmembrane</keyword>
<protein>
    <recommendedName>
        <fullName evidence="2">Calcineurin-like phosphoesterase domain-containing protein</fullName>
    </recommendedName>
</protein>
<dbReference type="InterPro" id="IPR051693">
    <property type="entry name" value="UPF0046_metallophosphoest"/>
</dbReference>
<dbReference type="EMBL" id="ASPP01046896">
    <property type="protein sequence ID" value="ETN98365.1"/>
    <property type="molecule type" value="Genomic_DNA"/>
</dbReference>
<dbReference type="AlphaFoldDB" id="X6LAL5"/>
<reference evidence="3 4" key="1">
    <citation type="journal article" date="2013" name="Curr. Biol.">
        <title>The Genome of the Foraminiferan Reticulomyxa filosa.</title>
        <authorList>
            <person name="Glockner G."/>
            <person name="Hulsmann N."/>
            <person name="Schleicher M."/>
            <person name="Noegel A.A."/>
            <person name="Eichinger L."/>
            <person name="Gallinger C."/>
            <person name="Pawlowski J."/>
            <person name="Sierra R."/>
            <person name="Euteneuer U."/>
            <person name="Pillet L."/>
            <person name="Moustafa A."/>
            <person name="Platzer M."/>
            <person name="Groth M."/>
            <person name="Szafranski K."/>
            <person name="Schliwa M."/>
        </authorList>
    </citation>
    <scope>NUCLEOTIDE SEQUENCE [LARGE SCALE GENOMIC DNA]</scope>
</reference>
<dbReference type="Proteomes" id="UP000023152">
    <property type="component" value="Unassembled WGS sequence"/>
</dbReference>
<proteinExistence type="predicted"/>
<gene>
    <name evidence="3" type="ORF">RFI_39145</name>
</gene>
<dbReference type="GO" id="GO:0016787">
    <property type="term" value="F:hydrolase activity"/>
    <property type="evidence" value="ECO:0007669"/>
    <property type="project" value="InterPro"/>
</dbReference>
<dbReference type="Pfam" id="PF00149">
    <property type="entry name" value="Metallophos"/>
    <property type="match status" value="1"/>
</dbReference>
<keyword evidence="1" id="KW-0472">Membrane</keyword>
<dbReference type="SUPFAM" id="SSF56300">
    <property type="entry name" value="Metallo-dependent phosphatases"/>
    <property type="match status" value="1"/>
</dbReference>
<accession>X6LAL5</accession>
<dbReference type="InterPro" id="IPR004843">
    <property type="entry name" value="Calcineurin-like_PHP"/>
</dbReference>
<evidence type="ECO:0000256" key="1">
    <source>
        <dbReference type="SAM" id="Phobius"/>
    </source>
</evidence>
<dbReference type="PANTHER" id="PTHR12905:SF0">
    <property type="entry name" value="CALCINEURIN-LIKE PHOSPHOESTERASE DOMAIN-CONTAINING PROTEIN"/>
    <property type="match status" value="1"/>
</dbReference>
<evidence type="ECO:0000313" key="4">
    <source>
        <dbReference type="Proteomes" id="UP000023152"/>
    </source>
</evidence>
<dbReference type="OMA" id="HTPPYGI"/>
<comment type="caution">
    <text evidence="3">The sequence shown here is derived from an EMBL/GenBank/DDBJ whole genome shotgun (WGS) entry which is preliminary data.</text>
</comment>
<feature type="non-terminal residue" evidence="3">
    <location>
        <position position="1"/>
    </location>
</feature>
<dbReference type="InterPro" id="IPR029052">
    <property type="entry name" value="Metallo-depent_PP-like"/>
</dbReference>
<evidence type="ECO:0000259" key="2">
    <source>
        <dbReference type="Pfam" id="PF00149"/>
    </source>
</evidence>
<keyword evidence="4" id="KW-1185">Reference proteome</keyword>